<reference evidence="2 3" key="1">
    <citation type="submission" date="2018-03" db="EMBL/GenBank/DDBJ databases">
        <title>Genomic Encyclopedia of Archaeal and Bacterial Type Strains, Phase II (KMG-II): from individual species to whole genera.</title>
        <authorList>
            <person name="Goeker M."/>
        </authorList>
    </citation>
    <scope>NUCLEOTIDE SEQUENCE [LARGE SCALE GENOMIC DNA]</scope>
    <source>
        <strain evidence="2 3">DSM 28354</strain>
    </source>
</reference>
<comment type="caution">
    <text evidence="2">The sequence shown here is derived from an EMBL/GenBank/DDBJ whole genome shotgun (WGS) entry which is preliminary data.</text>
</comment>
<keyword evidence="3" id="KW-1185">Reference proteome</keyword>
<dbReference type="NCBIfam" id="TIGR00305">
    <property type="entry name" value="putative toxin-antitoxin system toxin component, PIN family"/>
    <property type="match status" value="1"/>
</dbReference>
<organism evidence="2 3">
    <name type="scientific">Spirosoma oryzae</name>
    <dbReference type="NCBI Taxonomy" id="1469603"/>
    <lineage>
        <taxon>Bacteria</taxon>
        <taxon>Pseudomonadati</taxon>
        <taxon>Bacteroidota</taxon>
        <taxon>Cytophagia</taxon>
        <taxon>Cytophagales</taxon>
        <taxon>Cytophagaceae</taxon>
        <taxon>Spirosoma</taxon>
    </lineage>
</organism>
<dbReference type="SUPFAM" id="SSF88723">
    <property type="entry name" value="PIN domain-like"/>
    <property type="match status" value="1"/>
</dbReference>
<protein>
    <submittedName>
        <fullName evidence="2">Putative PIN family toxin of toxin-antitoxin system</fullName>
    </submittedName>
</protein>
<dbReference type="Proteomes" id="UP000238375">
    <property type="component" value="Unassembled WGS sequence"/>
</dbReference>
<dbReference type="InterPro" id="IPR002850">
    <property type="entry name" value="PIN_toxin-like"/>
</dbReference>
<dbReference type="PANTHER" id="PTHR34610:SF3">
    <property type="entry name" value="SSL7007 PROTEIN"/>
    <property type="match status" value="1"/>
</dbReference>
<accession>A0A2T0T614</accession>
<dbReference type="Pfam" id="PF13470">
    <property type="entry name" value="PIN_3"/>
    <property type="match status" value="1"/>
</dbReference>
<dbReference type="Gene3D" id="3.40.50.1010">
    <property type="entry name" value="5'-nuclease"/>
    <property type="match status" value="1"/>
</dbReference>
<feature type="domain" description="PIN" evidence="1">
    <location>
        <begin position="1"/>
        <end position="112"/>
    </location>
</feature>
<dbReference type="RefSeq" id="WP_106137525.1">
    <property type="nucleotide sequence ID" value="NZ_PVTE01000006.1"/>
</dbReference>
<sequence length="136" mass="15944">MKIVLDTNCLLVSLSARSAYHWLFQAIRQKRFELFISNEILTEYVELIDRYFSPAVSEPVYQLLTQSDHVHQVEIFFHWPLITNDPDDDKFVDCAFAANVDFIVTEDRHYEALTTVDFPKLTVINLETFKSLLKIN</sequence>
<evidence type="ECO:0000313" key="3">
    <source>
        <dbReference type="Proteomes" id="UP000238375"/>
    </source>
</evidence>
<dbReference type="PANTHER" id="PTHR34610">
    <property type="entry name" value="SSL7007 PROTEIN"/>
    <property type="match status" value="1"/>
</dbReference>
<dbReference type="OrthoDB" id="9802590at2"/>
<gene>
    <name evidence="2" type="ORF">CLV58_106297</name>
</gene>
<dbReference type="AlphaFoldDB" id="A0A2T0T614"/>
<proteinExistence type="predicted"/>
<dbReference type="InterPro" id="IPR029060">
    <property type="entry name" value="PIN-like_dom_sf"/>
</dbReference>
<evidence type="ECO:0000259" key="1">
    <source>
        <dbReference type="SMART" id="SM00670"/>
    </source>
</evidence>
<dbReference type="InterPro" id="IPR002716">
    <property type="entry name" value="PIN_dom"/>
</dbReference>
<dbReference type="SMART" id="SM00670">
    <property type="entry name" value="PINc"/>
    <property type="match status" value="1"/>
</dbReference>
<dbReference type="EMBL" id="PVTE01000006">
    <property type="protein sequence ID" value="PRY41110.1"/>
    <property type="molecule type" value="Genomic_DNA"/>
</dbReference>
<name>A0A2T0T614_9BACT</name>
<evidence type="ECO:0000313" key="2">
    <source>
        <dbReference type="EMBL" id="PRY41110.1"/>
    </source>
</evidence>